<dbReference type="OrthoDB" id="3853489at2"/>
<keyword evidence="1" id="KW-0732">Signal</keyword>
<evidence type="ECO:0000256" key="1">
    <source>
        <dbReference type="SAM" id="SignalP"/>
    </source>
</evidence>
<keyword evidence="3" id="KW-1185">Reference proteome</keyword>
<dbReference type="RefSeq" id="WP_061919215.1">
    <property type="nucleotide sequence ID" value="NZ_KQ948853.1"/>
</dbReference>
<dbReference type="Proteomes" id="UP000053024">
    <property type="component" value="Unassembled WGS sequence"/>
</dbReference>
<name>A0A117RFH1_9ACTN</name>
<accession>A0A117RFH1</accession>
<gene>
    <name evidence="2" type="ORF">AQJ66_09895</name>
</gene>
<dbReference type="EMBL" id="LMWX01000013">
    <property type="protein sequence ID" value="KUN87913.1"/>
    <property type="molecule type" value="Genomic_DNA"/>
</dbReference>
<sequence length="226" mass="23738">MSSHRKARSSNRILTQRAVRIGLFAASVAGVAAAVPAQAEAATGSAHAAVALDHVFTHADRAHHTQARDSFTVRQFGTVNATGVRNQANAVSAGCSADDHCRSVALSFQIVTVAGEHTHLNAVNLSDAANKKCTGCQTLAGAYQFVVSTPTPFGLDANTRSQLDDIHRRLDALTHSSLPAAELRTRVDALAGEVTGVLRDAVAHAPKGAEQPDVTLHRHLDGWPGH</sequence>
<dbReference type="AlphaFoldDB" id="A0A117RFH1"/>
<comment type="caution">
    <text evidence="2">The sequence shown here is derived from an EMBL/GenBank/DDBJ whole genome shotgun (WGS) entry which is preliminary data.</text>
</comment>
<proteinExistence type="predicted"/>
<protein>
    <submittedName>
        <fullName evidence="2">Uncharacterized protein</fullName>
    </submittedName>
</protein>
<feature type="signal peptide" evidence="1">
    <location>
        <begin position="1"/>
        <end position="41"/>
    </location>
</feature>
<evidence type="ECO:0000313" key="2">
    <source>
        <dbReference type="EMBL" id="KUN87913.1"/>
    </source>
</evidence>
<reference evidence="2 3" key="1">
    <citation type="submission" date="2015-10" db="EMBL/GenBank/DDBJ databases">
        <title>Draft genome sequence of Streptomyces bungoensis DSM 41781, type strain for the species Streptomyces bungoensis.</title>
        <authorList>
            <person name="Ruckert C."/>
            <person name="Winkler A."/>
            <person name="Kalinowski J."/>
            <person name="Kampfer P."/>
            <person name="Glaeser S."/>
        </authorList>
    </citation>
    <scope>NUCLEOTIDE SEQUENCE [LARGE SCALE GENOMIC DNA]</scope>
    <source>
        <strain evidence="2 3">DSM 41781</strain>
    </source>
</reference>
<evidence type="ECO:0000313" key="3">
    <source>
        <dbReference type="Proteomes" id="UP000053024"/>
    </source>
</evidence>
<feature type="chain" id="PRO_5007155464" evidence="1">
    <location>
        <begin position="42"/>
        <end position="226"/>
    </location>
</feature>
<organism evidence="2 3">
    <name type="scientific">Streptomyces bungoensis</name>
    <dbReference type="NCBI Taxonomy" id="285568"/>
    <lineage>
        <taxon>Bacteria</taxon>
        <taxon>Bacillati</taxon>
        <taxon>Actinomycetota</taxon>
        <taxon>Actinomycetes</taxon>
        <taxon>Kitasatosporales</taxon>
        <taxon>Streptomycetaceae</taxon>
        <taxon>Streptomyces</taxon>
    </lineage>
</organism>
<dbReference type="STRING" id="285568.AQJ66_09895"/>